<keyword evidence="2" id="KW-0732">Signal</keyword>
<sequence length="226" mass="22588">MQTITAISLAAAALVASVTAQQVYTINPNSVANTTRQAWCTSQLSQCPIICSQTSANSAATLANTCDWMSLTYACVCANGLSPNVSEYTQTMPYFVCTEWGNQCSSNCGSNNQCASDCRSQHPCGAQNPTRVNTSTISTSTTMSGSAARSLGGSSATTTGGQSGTVYTGLVGASSTASSGGSAAAAASASQRAGAESIHATALNVGRTFGLLGVAGVIAGGFAVFL</sequence>
<dbReference type="EMBL" id="KB445557">
    <property type="protein sequence ID" value="EMC94975.1"/>
    <property type="molecule type" value="Genomic_DNA"/>
</dbReference>
<dbReference type="PANTHER" id="PTHR38118">
    <property type="entry name" value="ANCHORED CELL WALL PROTEIN 11-RELATED"/>
    <property type="match status" value="1"/>
</dbReference>
<keyword evidence="5" id="KW-1185">Reference proteome</keyword>
<proteinExistence type="predicted"/>
<gene>
    <name evidence="4" type="ORF">BAUCODRAFT_34973</name>
</gene>
<dbReference type="RefSeq" id="XP_007677378.1">
    <property type="nucleotide sequence ID" value="XM_007679188.1"/>
</dbReference>
<dbReference type="KEGG" id="bcom:BAUCODRAFT_34973"/>
<feature type="domain" description="DUF7707" evidence="3">
    <location>
        <begin position="24"/>
        <end position="129"/>
    </location>
</feature>
<name>M2N851_BAUPA</name>
<evidence type="ECO:0000256" key="2">
    <source>
        <dbReference type="SAM" id="SignalP"/>
    </source>
</evidence>
<dbReference type="AlphaFoldDB" id="M2N851"/>
<evidence type="ECO:0000259" key="3">
    <source>
        <dbReference type="Pfam" id="PF24808"/>
    </source>
</evidence>
<dbReference type="GeneID" id="19112572"/>
<accession>M2N851</accession>
<dbReference type="Proteomes" id="UP000011761">
    <property type="component" value="Unassembled WGS sequence"/>
</dbReference>
<dbReference type="OMA" id="KNPCGAQ"/>
<dbReference type="eggNOG" id="ENOG502S9NN">
    <property type="taxonomic scope" value="Eukaryota"/>
</dbReference>
<reference evidence="4 5" key="1">
    <citation type="journal article" date="2012" name="PLoS Pathog.">
        <title>Diverse lifestyles and strategies of plant pathogenesis encoded in the genomes of eighteen Dothideomycetes fungi.</title>
        <authorList>
            <person name="Ohm R.A."/>
            <person name="Feau N."/>
            <person name="Henrissat B."/>
            <person name="Schoch C.L."/>
            <person name="Horwitz B.A."/>
            <person name="Barry K.W."/>
            <person name="Condon B.J."/>
            <person name="Copeland A.C."/>
            <person name="Dhillon B."/>
            <person name="Glaser F."/>
            <person name="Hesse C.N."/>
            <person name="Kosti I."/>
            <person name="LaButti K."/>
            <person name="Lindquist E.A."/>
            <person name="Lucas S."/>
            <person name="Salamov A.A."/>
            <person name="Bradshaw R.E."/>
            <person name="Ciuffetti L."/>
            <person name="Hamelin R.C."/>
            <person name="Kema G.H.J."/>
            <person name="Lawrence C."/>
            <person name="Scott J.A."/>
            <person name="Spatafora J.W."/>
            <person name="Turgeon B.G."/>
            <person name="de Wit P.J.G.M."/>
            <person name="Zhong S."/>
            <person name="Goodwin S.B."/>
            <person name="Grigoriev I.V."/>
        </authorList>
    </citation>
    <scope>NUCLEOTIDE SEQUENCE [LARGE SCALE GENOMIC DNA]</scope>
    <source>
        <strain evidence="4 5">UAMH 10762</strain>
    </source>
</reference>
<evidence type="ECO:0000313" key="4">
    <source>
        <dbReference type="EMBL" id="EMC94975.1"/>
    </source>
</evidence>
<feature type="region of interest" description="Disordered" evidence="1">
    <location>
        <begin position="135"/>
        <end position="158"/>
    </location>
</feature>
<dbReference type="HOGENOM" id="CLU_084512_0_0_1"/>
<evidence type="ECO:0000313" key="5">
    <source>
        <dbReference type="Proteomes" id="UP000011761"/>
    </source>
</evidence>
<evidence type="ECO:0000256" key="1">
    <source>
        <dbReference type="SAM" id="MobiDB-lite"/>
    </source>
</evidence>
<dbReference type="OrthoDB" id="2439692at2759"/>
<dbReference type="Pfam" id="PF24808">
    <property type="entry name" value="DUF7707"/>
    <property type="match status" value="1"/>
</dbReference>
<feature type="chain" id="PRO_5004022330" description="DUF7707 domain-containing protein" evidence="2">
    <location>
        <begin position="21"/>
        <end position="226"/>
    </location>
</feature>
<protein>
    <recommendedName>
        <fullName evidence="3">DUF7707 domain-containing protein</fullName>
    </recommendedName>
</protein>
<organism evidence="4 5">
    <name type="scientific">Baudoinia panamericana (strain UAMH 10762)</name>
    <name type="common">Angels' share fungus</name>
    <name type="synonym">Baudoinia compniacensis (strain UAMH 10762)</name>
    <dbReference type="NCBI Taxonomy" id="717646"/>
    <lineage>
        <taxon>Eukaryota</taxon>
        <taxon>Fungi</taxon>
        <taxon>Dikarya</taxon>
        <taxon>Ascomycota</taxon>
        <taxon>Pezizomycotina</taxon>
        <taxon>Dothideomycetes</taxon>
        <taxon>Dothideomycetidae</taxon>
        <taxon>Mycosphaerellales</taxon>
        <taxon>Teratosphaeriaceae</taxon>
        <taxon>Baudoinia</taxon>
    </lineage>
</organism>
<feature type="signal peptide" evidence="2">
    <location>
        <begin position="1"/>
        <end position="20"/>
    </location>
</feature>
<dbReference type="PANTHER" id="PTHR38118:SF2">
    <property type="entry name" value="CDP-ALCOHOL PHOSPHATIDYLTRANSFERASE PROTEIN"/>
    <property type="match status" value="1"/>
</dbReference>
<dbReference type="InterPro" id="IPR056124">
    <property type="entry name" value="DUF7707"/>
</dbReference>